<reference evidence="7 8" key="1">
    <citation type="journal article" date="2011" name="Genome Biol.">
        <title>Comparative genome sequence analysis underscores mycoparasitism as the ancestral life style of Trichoderma.</title>
        <authorList>
            <person name="Kubicek C.P."/>
            <person name="Herrera-Estrella A."/>
            <person name="Seidl-Seiboth V."/>
            <person name="Martinez D.A."/>
            <person name="Druzhinina I.S."/>
            <person name="Thon M."/>
            <person name="Zeilinger S."/>
            <person name="Casas-Flores S."/>
            <person name="Horwitz B.A."/>
            <person name="Mukherjee P.K."/>
            <person name="Mukherjee M."/>
            <person name="Kredics L."/>
            <person name="Alcaraz L.D."/>
            <person name="Aerts A."/>
            <person name="Antal Z."/>
            <person name="Atanasova L."/>
            <person name="Cervantes-Badillo M.G."/>
            <person name="Challacombe J."/>
            <person name="Chertkov O."/>
            <person name="McCluskey K."/>
            <person name="Coulpier F."/>
            <person name="Deshpande N."/>
            <person name="von Doehren H."/>
            <person name="Ebbole D.J."/>
            <person name="Esquivel-Naranjo E.U."/>
            <person name="Fekete E."/>
            <person name="Flipphi M."/>
            <person name="Glaser F."/>
            <person name="Gomez-Rodriguez E.Y."/>
            <person name="Gruber S."/>
            <person name="Han C."/>
            <person name="Henrissat B."/>
            <person name="Hermosa R."/>
            <person name="Hernandez-Onate M."/>
            <person name="Karaffa L."/>
            <person name="Kosti I."/>
            <person name="Le Crom S."/>
            <person name="Lindquist E."/>
            <person name="Lucas S."/>
            <person name="Luebeck M."/>
            <person name="Luebeck P.S."/>
            <person name="Margeot A."/>
            <person name="Metz B."/>
            <person name="Misra M."/>
            <person name="Nevalainen H."/>
            <person name="Omann M."/>
            <person name="Packer N."/>
            <person name="Perrone G."/>
            <person name="Uresti-Rivera E.E."/>
            <person name="Salamov A."/>
            <person name="Schmoll M."/>
            <person name="Seiboth B."/>
            <person name="Shapiro H."/>
            <person name="Sukno S."/>
            <person name="Tamayo-Ramos J.A."/>
            <person name="Tisch D."/>
            <person name="Wiest A."/>
            <person name="Wilkinson H.H."/>
            <person name="Zhang M."/>
            <person name="Coutinho P.M."/>
            <person name="Kenerley C.M."/>
            <person name="Monte E."/>
            <person name="Baker S.E."/>
            <person name="Grigoriev I.V."/>
        </authorList>
    </citation>
    <scope>NUCLEOTIDE SEQUENCE [LARGE SCALE GENOMIC DNA]</scope>
    <source>
        <strain evidence="8">ATCC 20476 / IMI 206040</strain>
    </source>
</reference>
<evidence type="ECO:0000256" key="2">
    <source>
        <dbReference type="ARBA" id="ARBA00022840"/>
    </source>
</evidence>
<dbReference type="OrthoDB" id="4896851at2759"/>
<dbReference type="OMA" id="CETICER"/>
<feature type="compositionally biased region" description="Polar residues" evidence="4">
    <location>
        <begin position="674"/>
        <end position="683"/>
    </location>
</feature>
<name>G9NTK3_HYPAI</name>
<evidence type="ECO:0000256" key="4">
    <source>
        <dbReference type="SAM" id="MobiDB-lite"/>
    </source>
</evidence>
<dbReference type="GO" id="GO:0004672">
    <property type="term" value="F:protein kinase activity"/>
    <property type="evidence" value="ECO:0007669"/>
    <property type="project" value="InterPro"/>
</dbReference>
<feature type="signal peptide" evidence="5">
    <location>
        <begin position="1"/>
        <end position="17"/>
    </location>
</feature>
<dbReference type="EMBL" id="ABDG02000023">
    <property type="protein sequence ID" value="EHK46044.1"/>
    <property type="molecule type" value="Genomic_DNA"/>
</dbReference>
<dbReference type="GeneID" id="25786182"/>
<feature type="chain" id="PRO_5003524589" evidence="5">
    <location>
        <begin position="18"/>
        <end position="758"/>
    </location>
</feature>
<dbReference type="Proteomes" id="UP000005426">
    <property type="component" value="Unassembled WGS sequence"/>
</dbReference>
<dbReference type="PROSITE" id="PS50011">
    <property type="entry name" value="PROTEIN_KINASE_DOM"/>
    <property type="match status" value="1"/>
</dbReference>
<comment type="caution">
    <text evidence="7">The sequence shown here is derived from an EMBL/GenBank/DDBJ whole genome shotgun (WGS) entry which is preliminary data.</text>
</comment>
<dbReference type="KEGG" id="tatv:25786182"/>
<keyword evidence="7" id="KW-0808">Transferase</keyword>
<keyword evidence="5" id="KW-0732">Signal</keyword>
<dbReference type="GO" id="GO:0005524">
    <property type="term" value="F:ATP binding"/>
    <property type="evidence" value="ECO:0007669"/>
    <property type="project" value="UniProtKB-UniRule"/>
</dbReference>
<accession>G9NTK3</accession>
<dbReference type="InterPro" id="IPR000719">
    <property type="entry name" value="Prot_kinase_dom"/>
</dbReference>
<evidence type="ECO:0000256" key="1">
    <source>
        <dbReference type="ARBA" id="ARBA00022741"/>
    </source>
</evidence>
<feature type="region of interest" description="Disordered" evidence="4">
    <location>
        <begin position="653"/>
        <end position="694"/>
    </location>
</feature>
<gene>
    <name evidence="7" type="ORF">TRIATDRAFT_88579</name>
</gene>
<keyword evidence="2 3" id="KW-0067">ATP-binding</keyword>
<evidence type="ECO:0000256" key="5">
    <source>
        <dbReference type="SAM" id="SignalP"/>
    </source>
</evidence>
<evidence type="ECO:0000256" key="3">
    <source>
        <dbReference type="PROSITE-ProRule" id="PRU10141"/>
    </source>
</evidence>
<dbReference type="PROSITE" id="PS00108">
    <property type="entry name" value="PROTEIN_KINASE_ST"/>
    <property type="match status" value="1"/>
</dbReference>
<protein>
    <submittedName>
        <fullName evidence="7">Checkpoint kinase</fullName>
    </submittedName>
</protein>
<feature type="binding site" evidence="3">
    <location>
        <position position="309"/>
    </location>
    <ligand>
        <name>ATP</name>
        <dbReference type="ChEBI" id="CHEBI:30616"/>
    </ligand>
</feature>
<feature type="region of interest" description="Disordered" evidence="4">
    <location>
        <begin position="717"/>
        <end position="758"/>
    </location>
</feature>
<dbReference type="STRING" id="452589.G9NTK3"/>
<sequence length="758" mass="84381">MGLSMLVCVSSLTLLFSSLRNNRFYKSISKDLLLLIAMHDNDGNIIAYIYPALGTIGQNGAQRAIELNKGHPGYTPPRRFNLQDRETLYEGTFEGRDEGRGRQTANKGGRNPLEYEACIKVTFDHIPKTRHGIRCGHGEDAELRFRPLQGVGLYHFSLTFDDSYRLIVRDLGSTSGTTVMYGQAERGPWSNFSWIVGGSDFLEGMGSIGVKVHNILHFTLVIPRHDIQSKLYRDKVDRYRAECADVRRILSLGNAGLSSQARTTLPSGFYTSAKRPTKYVTLQKKIGEGSFACVFRVWIVDTGLQYALKKPKEPMSVDREQWENEAFIMKRAKHKHIVSFLGVSPPPNAWLRLEYMSEGTLSDHIKANNHFSRVECGQILVQALDALTYLHLSDPQIVHRDIKPNNILILHRRPNDIFINLADFGLAHEGDILRTMCGTYRYLAPEIYMGANAIQRCQREPYTALVDVWSLGIVLAELLCGLPKYGRHSMGLDWCETICERVAMKSRAEDDEMLSFVLDSMLRLEPGDRMTAADCYKGALGLLARAQEQNYDADGGSCSTGREDDEGTIVPGGVQRLDDQIGTTSSSLGVGGSSLSRYIISNPEQCASSAKAPPPQAETTMVHIGQFLPKFRNPEDSLFYESTFGEILDEDYDEDSETASTTVPGHHAEPQEGVEQSLTTSGSAHAAPAEESLLSTMEWSKFDDDDDAEMTIEEIETLMGNESQAPASLKRPSAAMGPRSPNPLERIMKRPKASERED</sequence>
<dbReference type="Gene3D" id="1.10.510.10">
    <property type="entry name" value="Transferase(Phosphotransferase) domain 1"/>
    <property type="match status" value="1"/>
</dbReference>
<dbReference type="PANTHER" id="PTHR24347">
    <property type="entry name" value="SERINE/THREONINE-PROTEIN KINASE"/>
    <property type="match status" value="1"/>
</dbReference>
<keyword evidence="8" id="KW-1185">Reference proteome</keyword>
<dbReference type="InterPro" id="IPR011009">
    <property type="entry name" value="Kinase-like_dom_sf"/>
</dbReference>
<feature type="domain" description="Protein kinase" evidence="6">
    <location>
        <begin position="280"/>
        <end position="543"/>
    </location>
</feature>
<feature type="compositionally biased region" description="Basic and acidic residues" evidence="4">
    <location>
        <begin position="746"/>
        <end position="758"/>
    </location>
</feature>
<dbReference type="InterPro" id="IPR008271">
    <property type="entry name" value="Ser/Thr_kinase_AS"/>
</dbReference>
<dbReference type="PROSITE" id="PS00107">
    <property type="entry name" value="PROTEIN_KINASE_ATP"/>
    <property type="match status" value="1"/>
</dbReference>
<proteinExistence type="predicted"/>
<dbReference type="SUPFAM" id="SSF56112">
    <property type="entry name" value="Protein kinase-like (PK-like)"/>
    <property type="match status" value="1"/>
</dbReference>
<evidence type="ECO:0000259" key="6">
    <source>
        <dbReference type="PROSITE" id="PS50011"/>
    </source>
</evidence>
<dbReference type="AlphaFoldDB" id="G9NTK3"/>
<dbReference type="SMART" id="SM00220">
    <property type="entry name" value="S_TKc"/>
    <property type="match status" value="1"/>
</dbReference>
<keyword evidence="7" id="KW-0418">Kinase</keyword>
<organism evidence="7 8">
    <name type="scientific">Hypocrea atroviridis (strain ATCC 20476 / IMI 206040)</name>
    <name type="common">Trichoderma atroviride</name>
    <dbReference type="NCBI Taxonomy" id="452589"/>
    <lineage>
        <taxon>Eukaryota</taxon>
        <taxon>Fungi</taxon>
        <taxon>Dikarya</taxon>
        <taxon>Ascomycota</taxon>
        <taxon>Pezizomycotina</taxon>
        <taxon>Sordariomycetes</taxon>
        <taxon>Hypocreomycetidae</taxon>
        <taxon>Hypocreales</taxon>
        <taxon>Hypocreaceae</taxon>
        <taxon>Trichoderma</taxon>
    </lineage>
</organism>
<evidence type="ECO:0000313" key="7">
    <source>
        <dbReference type="EMBL" id="EHK46044.1"/>
    </source>
</evidence>
<dbReference type="HOGENOM" id="CLU_017167_1_0_1"/>
<keyword evidence="1 3" id="KW-0547">Nucleotide-binding</keyword>
<evidence type="ECO:0000313" key="8">
    <source>
        <dbReference type="Proteomes" id="UP000005426"/>
    </source>
</evidence>
<dbReference type="eggNOG" id="KOG0615">
    <property type="taxonomic scope" value="Eukaryota"/>
</dbReference>
<dbReference type="InterPro" id="IPR017441">
    <property type="entry name" value="Protein_kinase_ATP_BS"/>
</dbReference>
<dbReference type="Pfam" id="PF00069">
    <property type="entry name" value="Pkinase"/>
    <property type="match status" value="1"/>
</dbReference>